<dbReference type="OrthoDB" id="8781266at2"/>
<dbReference type="InterPro" id="IPR010413">
    <property type="entry name" value="HutX-like"/>
</dbReference>
<dbReference type="CDD" id="cd16829">
    <property type="entry name" value="ChuX_HutX-like"/>
    <property type="match status" value="1"/>
</dbReference>
<gene>
    <name evidence="1" type="primary">hutX</name>
    <name evidence="1" type="ORF">MORIYA_3609</name>
</gene>
<name>A0A330LUY5_9GAMM</name>
<protein>
    <submittedName>
        <fullName evidence="1">Heme utilization cystosolic carrier protein HutX</fullName>
    </submittedName>
</protein>
<dbReference type="SUPFAM" id="SSF144064">
    <property type="entry name" value="Heme iron utilization protein-like"/>
    <property type="match status" value="1"/>
</dbReference>
<reference evidence="2" key="1">
    <citation type="submission" date="2018-05" db="EMBL/GenBank/DDBJ databases">
        <authorList>
            <person name="Cea G.-C."/>
            <person name="William W."/>
        </authorList>
    </citation>
    <scope>NUCLEOTIDE SEQUENCE [LARGE SCALE GENOMIC DNA]</scope>
    <source>
        <strain evidence="2">DB21MT 5</strain>
    </source>
</reference>
<dbReference type="Gene3D" id="3.40.1570.10">
    <property type="entry name" value="HemS/ChuS/ChuX like domains"/>
    <property type="match status" value="1"/>
</dbReference>
<dbReference type="RefSeq" id="WP_112717132.1">
    <property type="nucleotide sequence ID" value="NZ_LS483250.1"/>
</dbReference>
<evidence type="ECO:0000313" key="2">
    <source>
        <dbReference type="Proteomes" id="UP000250163"/>
    </source>
</evidence>
<organism evidence="1 2">
    <name type="scientific">Moritella yayanosii</name>
    <dbReference type="NCBI Taxonomy" id="69539"/>
    <lineage>
        <taxon>Bacteria</taxon>
        <taxon>Pseudomonadati</taxon>
        <taxon>Pseudomonadota</taxon>
        <taxon>Gammaproteobacteria</taxon>
        <taxon>Alteromonadales</taxon>
        <taxon>Moritellaceae</taxon>
        <taxon>Moritella</taxon>
    </lineage>
</organism>
<dbReference type="NCBIfam" id="TIGR04108">
    <property type="entry name" value="HutX"/>
    <property type="match status" value="1"/>
</dbReference>
<sequence>MHKNSTRNAIHQLMTDKPRLRSIEVALELNCSELEVIQTLPEQEVNMLPVEHAQGLLTDIADWGKVTCIIEVSGFVFEVKAPFPKGKNAYGYYNLLHDSDGLQGHLKLDNLSVIALLTRKVRGKLSYYVQFFDHKGNSVFKIYLGRDKNGEVNPEQIARFNALSTQTVCNETIAIVTN</sequence>
<dbReference type="KEGG" id="mya:MORIYA_3609"/>
<dbReference type="Pfam" id="PF06228">
    <property type="entry name" value="ChuX_HutX"/>
    <property type="match status" value="1"/>
</dbReference>
<evidence type="ECO:0000313" key="1">
    <source>
        <dbReference type="EMBL" id="SQD80062.1"/>
    </source>
</evidence>
<dbReference type="InterPro" id="IPR053733">
    <property type="entry name" value="Heme_Transport_Util_sf"/>
</dbReference>
<dbReference type="EMBL" id="LS483250">
    <property type="protein sequence ID" value="SQD80062.1"/>
    <property type="molecule type" value="Genomic_DNA"/>
</dbReference>
<keyword evidence="2" id="KW-1185">Reference proteome</keyword>
<dbReference type="AlphaFoldDB" id="A0A330LUY5"/>
<dbReference type="PIRSF" id="PIRSF030840">
    <property type="entry name" value="DUF1008"/>
    <property type="match status" value="1"/>
</dbReference>
<proteinExistence type="predicted"/>
<accession>A0A330LUY5</accession>
<dbReference type="Proteomes" id="UP000250163">
    <property type="component" value="Chromosome MORIYA"/>
</dbReference>